<proteinExistence type="predicted"/>
<dbReference type="EMBL" id="AGNL01050806">
    <property type="protein sequence ID" value="EJK43657.1"/>
    <property type="molecule type" value="Genomic_DNA"/>
</dbReference>
<protein>
    <recommendedName>
        <fullName evidence="4">Secreted protein</fullName>
    </recommendedName>
</protein>
<evidence type="ECO:0008006" key="4">
    <source>
        <dbReference type="Google" id="ProtNLM"/>
    </source>
</evidence>
<sequence>MVRVLVLLGLPDCYCPAGAQGLAICKQLAAAAAQRANAMPTNPRQKYSLATLAIIYPYVPPTAEISAVDIAADPTLGLLRWIGVAGSVGIRATVAK</sequence>
<accession>K0RB08</accession>
<keyword evidence="3" id="KW-1185">Reference proteome</keyword>
<keyword evidence="1" id="KW-0732">Signal</keyword>
<comment type="caution">
    <text evidence="2">The sequence shown here is derived from an EMBL/GenBank/DDBJ whole genome shotgun (WGS) entry which is preliminary data.</text>
</comment>
<evidence type="ECO:0000313" key="3">
    <source>
        <dbReference type="Proteomes" id="UP000266841"/>
    </source>
</evidence>
<gene>
    <name evidence="2" type="ORF">THAOC_37878</name>
</gene>
<feature type="chain" id="PRO_5003836178" description="Secreted protein" evidence="1">
    <location>
        <begin position="20"/>
        <end position="96"/>
    </location>
</feature>
<reference evidence="2 3" key="1">
    <citation type="journal article" date="2012" name="Genome Biol.">
        <title>Genome and low-iron response of an oceanic diatom adapted to chronic iron limitation.</title>
        <authorList>
            <person name="Lommer M."/>
            <person name="Specht M."/>
            <person name="Roy A.S."/>
            <person name="Kraemer L."/>
            <person name="Andreson R."/>
            <person name="Gutowska M.A."/>
            <person name="Wolf J."/>
            <person name="Bergner S.V."/>
            <person name="Schilhabel M.B."/>
            <person name="Klostermeier U.C."/>
            <person name="Beiko R.G."/>
            <person name="Rosenstiel P."/>
            <person name="Hippler M."/>
            <person name="Laroche J."/>
        </authorList>
    </citation>
    <scope>NUCLEOTIDE SEQUENCE [LARGE SCALE GENOMIC DNA]</scope>
    <source>
        <strain evidence="2 3">CCMP1005</strain>
    </source>
</reference>
<feature type="signal peptide" evidence="1">
    <location>
        <begin position="1"/>
        <end position="19"/>
    </location>
</feature>
<evidence type="ECO:0000313" key="2">
    <source>
        <dbReference type="EMBL" id="EJK43657.1"/>
    </source>
</evidence>
<dbReference type="AlphaFoldDB" id="K0RB08"/>
<dbReference type="Proteomes" id="UP000266841">
    <property type="component" value="Unassembled WGS sequence"/>
</dbReference>
<organism evidence="2 3">
    <name type="scientific">Thalassiosira oceanica</name>
    <name type="common">Marine diatom</name>
    <dbReference type="NCBI Taxonomy" id="159749"/>
    <lineage>
        <taxon>Eukaryota</taxon>
        <taxon>Sar</taxon>
        <taxon>Stramenopiles</taxon>
        <taxon>Ochrophyta</taxon>
        <taxon>Bacillariophyta</taxon>
        <taxon>Coscinodiscophyceae</taxon>
        <taxon>Thalassiosirophycidae</taxon>
        <taxon>Thalassiosirales</taxon>
        <taxon>Thalassiosiraceae</taxon>
        <taxon>Thalassiosira</taxon>
    </lineage>
</organism>
<name>K0RB08_THAOC</name>
<evidence type="ECO:0000256" key="1">
    <source>
        <dbReference type="SAM" id="SignalP"/>
    </source>
</evidence>